<evidence type="ECO:0000313" key="1">
    <source>
        <dbReference type="EMBL" id="AJF40750.1"/>
    </source>
</evidence>
<dbReference type="GeneID" id="26625688"/>
<dbReference type="KEGG" id="vg:26625688"/>
<name>A0A0B5HE27_9CAUD</name>
<accession>A0A0B5HE27</accession>
<evidence type="ECO:0000313" key="2">
    <source>
        <dbReference type="Proteomes" id="UP000031803"/>
    </source>
</evidence>
<proteinExistence type="predicted"/>
<reference evidence="1 2" key="1">
    <citation type="submission" date="2014-12" db="EMBL/GenBank/DDBJ databases">
        <title>Complete genome sequences of three Vibrio cholerae specific bacteriophages.</title>
        <authorList>
            <person name="Bhandare S.G."/>
            <person name="Warry A."/>
            <person name="Emes R.D."/>
            <person name="Hooton S.P.T."/>
            <person name="Barrow P.A."/>
            <person name="Atterbury R.J."/>
        </authorList>
    </citation>
    <scope>NUCLEOTIDE SEQUENCE [LARGE SCALE GENOMIC DNA]</scope>
</reference>
<dbReference type="RefSeq" id="YP_009198610.1">
    <property type="nucleotide sequence ID" value="NC_028799.1"/>
</dbReference>
<sequence>MSLIKTRPYQGQLNLYQPKRLIKYYDNFYELWGVDYLVEFKYAVN</sequence>
<dbReference type="Proteomes" id="UP000031803">
    <property type="component" value="Segment"/>
</dbReference>
<protein>
    <submittedName>
        <fullName evidence="1">Uncharacterized protein</fullName>
    </submittedName>
</protein>
<organism evidence="1 2">
    <name type="scientific">Vibrio phage phi 1</name>
    <dbReference type="NCBI Taxonomy" id="1589297"/>
    <lineage>
        <taxon>Viruses</taxon>
        <taxon>Duplodnaviria</taxon>
        <taxon>Heunggongvirae</taxon>
        <taxon>Uroviricota</taxon>
        <taxon>Caudoviricetes</taxon>
        <taxon>Schitoviridae</taxon>
        <taxon>Pacinivirus</taxon>
        <taxon>Pacinivirus phi1</taxon>
    </lineage>
</organism>
<dbReference type="EMBL" id="KP280062">
    <property type="protein sequence ID" value="AJF40750.1"/>
    <property type="molecule type" value="Genomic_DNA"/>
</dbReference>
<keyword evidence="2" id="KW-1185">Reference proteome</keyword>
<gene>
    <name evidence="1" type="ORF">SBVP1_0092</name>
</gene>